<dbReference type="CDD" id="cd17503">
    <property type="entry name" value="MFS_LmrB_MDR_like"/>
    <property type="match status" value="1"/>
</dbReference>
<feature type="transmembrane region" description="Helical" evidence="8">
    <location>
        <begin position="153"/>
        <end position="173"/>
    </location>
</feature>
<comment type="similarity">
    <text evidence="2">Belongs to the major facilitator superfamily. EmrB family.</text>
</comment>
<keyword evidence="6 8" id="KW-1133">Transmembrane helix</keyword>
<dbReference type="AlphaFoldDB" id="A0A3D9VGM6"/>
<evidence type="ECO:0000256" key="6">
    <source>
        <dbReference type="ARBA" id="ARBA00022989"/>
    </source>
</evidence>
<keyword evidence="4" id="KW-1003">Cell membrane</keyword>
<name>A0A3D9VGM6_BACMY</name>
<keyword evidence="3" id="KW-0813">Transport</keyword>
<dbReference type="Gene3D" id="1.20.1720.10">
    <property type="entry name" value="Multidrug resistance protein D"/>
    <property type="match status" value="1"/>
</dbReference>
<evidence type="ECO:0000256" key="1">
    <source>
        <dbReference type="ARBA" id="ARBA00004651"/>
    </source>
</evidence>
<feature type="transmembrane region" description="Helical" evidence="8">
    <location>
        <begin position="180"/>
        <end position="203"/>
    </location>
</feature>
<feature type="transmembrane region" description="Helical" evidence="8">
    <location>
        <begin position="376"/>
        <end position="393"/>
    </location>
</feature>
<dbReference type="InterPro" id="IPR004638">
    <property type="entry name" value="EmrB-like"/>
</dbReference>
<proteinExistence type="inferred from homology"/>
<accession>A0A3D9VGM6</accession>
<comment type="caution">
    <text evidence="10">The sequence shown here is derived from an EMBL/GenBank/DDBJ whole genome shotgun (WGS) entry which is preliminary data.</text>
</comment>
<dbReference type="InterPro" id="IPR036259">
    <property type="entry name" value="MFS_trans_sf"/>
</dbReference>
<dbReference type="Gene3D" id="1.20.1250.20">
    <property type="entry name" value="MFS general substrate transporter like domains"/>
    <property type="match status" value="1"/>
</dbReference>
<feature type="transmembrane region" description="Helical" evidence="8">
    <location>
        <begin position="122"/>
        <end position="141"/>
    </location>
</feature>
<dbReference type="SUPFAM" id="SSF103473">
    <property type="entry name" value="MFS general substrate transporter"/>
    <property type="match status" value="1"/>
</dbReference>
<dbReference type="InterPro" id="IPR020846">
    <property type="entry name" value="MFS_dom"/>
</dbReference>
<evidence type="ECO:0000259" key="9">
    <source>
        <dbReference type="PROSITE" id="PS50850"/>
    </source>
</evidence>
<feature type="transmembrane region" description="Helical" evidence="8">
    <location>
        <begin position="209"/>
        <end position="229"/>
    </location>
</feature>
<organism evidence="10 11">
    <name type="scientific">Bacillus mycoides</name>
    <dbReference type="NCBI Taxonomy" id="1405"/>
    <lineage>
        <taxon>Bacteria</taxon>
        <taxon>Bacillati</taxon>
        <taxon>Bacillota</taxon>
        <taxon>Bacilli</taxon>
        <taxon>Bacillales</taxon>
        <taxon>Bacillaceae</taxon>
        <taxon>Bacillus</taxon>
        <taxon>Bacillus cereus group</taxon>
    </lineage>
</organism>
<feature type="transmembrane region" description="Helical" evidence="8">
    <location>
        <begin position="500"/>
        <end position="519"/>
    </location>
</feature>
<evidence type="ECO:0000313" key="11">
    <source>
        <dbReference type="Proteomes" id="UP000256530"/>
    </source>
</evidence>
<dbReference type="EMBL" id="QTTY01000004">
    <property type="protein sequence ID" value="REF39823.1"/>
    <property type="molecule type" value="Genomic_DNA"/>
</dbReference>
<keyword evidence="5 8" id="KW-0812">Transmembrane</keyword>
<comment type="subcellular location">
    <subcellularLocation>
        <location evidence="1">Cell membrane</location>
        <topology evidence="1">Multi-pass membrane protein</topology>
    </subcellularLocation>
</comment>
<protein>
    <submittedName>
        <fullName evidence="10">EmrB/QacA subfamily drug resistance transporter</fullName>
    </submittedName>
</protein>
<dbReference type="InterPro" id="IPR011701">
    <property type="entry name" value="MFS"/>
</dbReference>
<evidence type="ECO:0000256" key="2">
    <source>
        <dbReference type="ARBA" id="ARBA00008537"/>
    </source>
</evidence>
<dbReference type="PANTHER" id="PTHR42718:SF9">
    <property type="entry name" value="MAJOR FACILITATOR SUPERFAMILY MULTIDRUG TRANSPORTER MFSC"/>
    <property type="match status" value="1"/>
</dbReference>
<dbReference type="GO" id="GO:0005886">
    <property type="term" value="C:plasma membrane"/>
    <property type="evidence" value="ECO:0007669"/>
    <property type="project" value="UniProtKB-SubCell"/>
</dbReference>
<feature type="transmembrane region" description="Helical" evidence="8">
    <location>
        <begin position="241"/>
        <end position="262"/>
    </location>
</feature>
<evidence type="ECO:0000256" key="8">
    <source>
        <dbReference type="SAM" id="Phobius"/>
    </source>
</evidence>
<dbReference type="GO" id="GO:0022857">
    <property type="term" value="F:transmembrane transporter activity"/>
    <property type="evidence" value="ECO:0007669"/>
    <property type="project" value="InterPro"/>
</dbReference>
<sequence>MLKREYPFEEFGKILQGQCILVQICKRLKRINGIYNEGANKYMSKTLHKRKPPYLMLVILFIGAFVSFLNNSLLNVALPSIMKDLDIKDYSTIQWLSTGYMLVSGILIPASAFLITRFSNRSLFITSMVIFILGTALAALAPNFSLLLTGRMVQAAGSSVMGPLLMNIMLVSFPREKRGTAMGIFGLVMITAPAIGPTLSGYIVEYYDWRLLFEMILPLAIISLLLGIWKSENIMRQNKNAKLDYLSLLLSSVGFGGLLYGFSSASSEGWTNKVVLTTLIIGAIALITFIIRQLKMNEPLLDLRVYKYPMFALASVIAIVNAVAMFSGMILTPAYVQNVRGISPLSSGLMMLPGAVIMGVMSPITGKLFDKYGPRILGIVGLSITAVSTYMLANLQIDSSHTHIILIYTLRMFGMAMVMMPLMTNGLNQLPTRLNPHGTAVNNTAQQVSGSIGTAILVTIMNSVTKTKAESLMVDVDPTTFTEATKAMLTQKALLSGIQYSFYVALGMNVVALLLVFFVKRVDTSAEAVERLNR</sequence>
<dbReference type="PRINTS" id="PR01036">
    <property type="entry name" value="TCRTETB"/>
</dbReference>
<reference evidence="10 11" key="1">
    <citation type="submission" date="2018-08" db="EMBL/GenBank/DDBJ databases">
        <title>Freshwater and sediment microbial communities from various areas in North America, analyzing microbe dynamics in response to fracking.</title>
        <authorList>
            <person name="Lamendella R."/>
        </authorList>
    </citation>
    <scope>NUCLEOTIDE SEQUENCE [LARGE SCALE GENOMIC DNA]</scope>
    <source>
        <strain evidence="10 11">DB-1</strain>
    </source>
</reference>
<keyword evidence="7 8" id="KW-0472">Membrane</keyword>
<dbReference type="PANTHER" id="PTHR42718">
    <property type="entry name" value="MAJOR FACILITATOR SUPERFAMILY MULTIDRUG TRANSPORTER MFSC"/>
    <property type="match status" value="1"/>
</dbReference>
<evidence type="ECO:0000256" key="4">
    <source>
        <dbReference type="ARBA" id="ARBA00022475"/>
    </source>
</evidence>
<dbReference type="Pfam" id="PF07690">
    <property type="entry name" value="MFS_1"/>
    <property type="match status" value="1"/>
</dbReference>
<evidence type="ECO:0000256" key="5">
    <source>
        <dbReference type="ARBA" id="ARBA00022692"/>
    </source>
</evidence>
<feature type="transmembrane region" description="Helical" evidence="8">
    <location>
        <begin position="342"/>
        <end position="364"/>
    </location>
</feature>
<dbReference type="Proteomes" id="UP000256530">
    <property type="component" value="Unassembled WGS sequence"/>
</dbReference>
<feature type="transmembrane region" description="Helical" evidence="8">
    <location>
        <begin position="93"/>
        <end position="115"/>
    </location>
</feature>
<dbReference type="PROSITE" id="PS50850">
    <property type="entry name" value="MFS"/>
    <property type="match status" value="1"/>
</dbReference>
<evidence type="ECO:0000256" key="3">
    <source>
        <dbReference type="ARBA" id="ARBA00022448"/>
    </source>
</evidence>
<dbReference type="NCBIfam" id="TIGR00711">
    <property type="entry name" value="efflux_EmrB"/>
    <property type="match status" value="1"/>
</dbReference>
<gene>
    <name evidence="10" type="ORF">DET55_10489</name>
</gene>
<feature type="transmembrane region" description="Helical" evidence="8">
    <location>
        <begin position="54"/>
        <end position="73"/>
    </location>
</feature>
<evidence type="ECO:0000313" key="10">
    <source>
        <dbReference type="EMBL" id="REF39823.1"/>
    </source>
</evidence>
<evidence type="ECO:0000256" key="7">
    <source>
        <dbReference type="ARBA" id="ARBA00023136"/>
    </source>
</evidence>
<feature type="domain" description="Major facilitator superfamily (MFS) profile" evidence="9">
    <location>
        <begin position="56"/>
        <end position="524"/>
    </location>
</feature>
<feature type="transmembrane region" description="Helical" evidence="8">
    <location>
        <begin position="311"/>
        <end position="336"/>
    </location>
</feature>
<feature type="transmembrane region" description="Helical" evidence="8">
    <location>
        <begin position="274"/>
        <end position="291"/>
    </location>
</feature>
<feature type="transmembrane region" description="Helical" evidence="8">
    <location>
        <begin position="405"/>
        <end position="423"/>
    </location>
</feature>